<keyword evidence="1" id="KW-0812">Transmembrane</keyword>
<dbReference type="Proteomes" id="UP000539985">
    <property type="component" value="Unassembled WGS sequence"/>
</dbReference>
<feature type="transmembrane region" description="Helical" evidence="1">
    <location>
        <begin position="20"/>
        <end position="37"/>
    </location>
</feature>
<sequence>MNDQSRHPASRTPFSCLMDINMIGATLGGACLANMLFPDTGSALVGALLGALAGFRAASTV</sequence>
<evidence type="ECO:0000313" key="3">
    <source>
        <dbReference type="Proteomes" id="UP000539985"/>
    </source>
</evidence>
<keyword evidence="1" id="KW-0472">Membrane</keyword>
<protein>
    <submittedName>
        <fullName evidence="2">Uncharacterized protein</fullName>
    </submittedName>
</protein>
<reference evidence="2 3" key="1">
    <citation type="submission" date="2020-04" db="EMBL/GenBank/DDBJ databases">
        <title>Molecular characterization of pseudomonads from Agaricus bisporus reveal novel blotch 2 pathogens in Western Europe.</title>
        <authorList>
            <person name="Taparia T."/>
            <person name="Krijger M."/>
            <person name="Haynes E."/>
            <person name="Elpinstone J.G."/>
            <person name="Noble R."/>
            <person name="Van Der Wolf J."/>
        </authorList>
    </citation>
    <scope>NUCLEOTIDE SEQUENCE [LARGE SCALE GENOMIC DNA]</scope>
    <source>
        <strain evidence="2 3">H7001</strain>
    </source>
</reference>
<organism evidence="2 3">
    <name type="scientific">Pseudomonas gingeri</name>
    <dbReference type="NCBI Taxonomy" id="117681"/>
    <lineage>
        <taxon>Bacteria</taxon>
        <taxon>Pseudomonadati</taxon>
        <taxon>Pseudomonadota</taxon>
        <taxon>Gammaproteobacteria</taxon>
        <taxon>Pseudomonadales</taxon>
        <taxon>Pseudomonadaceae</taxon>
        <taxon>Pseudomonas</taxon>
    </lineage>
</organism>
<evidence type="ECO:0000313" key="2">
    <source>
        <dbReference type="EMBL" id="NWB94748.1"/>
    </source>
</evidence>
<keyword evidence="1" id="KW-1133">Transmembrane helix</keyword>
<dbReference type="RefSeq" id="WP_177092795.1">
    <property type="nucleotide sequence ID" value="NZ_JACAQB010000003.1"/>
</dbReference>
<accession>A0A7Y7X7J1</accession>
<dbReference type="PROSITE" id="PS51257">
    <property type="entry name" value="PROKAR_LIPOPROTEIN"/>
    <property type="match status" value="1"/>
</dbReference>
<evidence type="ECO:0000256" key="1">
    <source>
        <dbReference type="SAM" id="Phobius"/>
    </source>
</evidence>
<comment type="caution">
    <text evidence="2">The sequence shown here is derived from an EMBL/GenBank/DDBJ whole genome shotgun (WGS) entry which is preliminary data.</text>
</comment>
<dbReference type="EMBL" id="JACAQB010000003">
    <property type="protein sequence ID" value="NWB94748.1"/>
    <property type="molecule type" value="Genomic_DNA"/>
</dbReference>
<gene>
    <name evidence="2" type="ORF">HX882_02445</name>
</gene>
<proteinExistence type="predicted"/>
<name>A0A7Y7X7J1_9PSED</name>
<dbReference type="AlphaFoldDB" id="A0A7Y7X7J1"/>